<evidence type="ECO:0000313" key="3">
    <source>
        <dbReference type="Proteomes" id="UP000789572"/>
    </source>
</evidence>
<feature type="non-terminal residue" evidence="2">
    <location>
        <position position="251"/>
    </location>
</feature>
<sequence>MSSPGQTWAKVVEQSSAPTDNKNLLFARSECSVSLTKYLPTVKTPAPSGKFPVFFNLSSTQASHEEIAAALPPGILGVNWRADMNILEVDVQTEEEQSNLLSKPLQIPNHIALTPLPSTADSPRFVLVKLANVPITSAITLETILRHHWEQFGKVREIAPHRIPGKAWLTRRWDLIMEIDPKASTTPPTIFEVLETKVLAWWPRAPKTCLTCKIVGHNSSSCPRKKPKTAGMTNPPIPPTSSMANPSAAPE</sequence>
<organism evidence="2 3">
    <name type="scientific">Paraglomus occultum</name>
    <dbReference type="NCBI Taxonomy" id="144539"/>
    <lineage>
        <taxon>Eukaryota</taxon>
        <taxon>Fungi</taxon>
        <taxon>Fungi incertae sedis</taxon>
        <taxon>Mucoromycota</taxon>
        <taxon>Glomeromycotina</taxon>
        <taxon>Glomeromycetes</taxon>
        <taxon>Paraglomerales</taxon>
        <taxon>Paraglomeraceae</taxon>
        <taxon>Paraglomus</taxon>
    </lineage>
</organism>
<accession>A0A9N9GNA0</accession>
<evidence type="ECO:0000256" key="1">
    <source>
        <dbReference type="SAM" id="MobiDB-lite"/>
    </source>
</evidence>
<protein>
    <submittedName>
        <fullName evidence="2">3108_t:CDS:1</fullName>
    </submittedName>
</protein>
<dbReference type="Proteomes" id="UP000789572">
    <property type="component" value="Unassembled WGS sequence"/>
</dbReference>
<name>A0A9N9GNA0_9GLOM</name>
<dbReference type="EMBL" id="CAJVPJ010002436">
    <property type="protein sequence ID" value="CAG8621178.1"/>
    <property type="molecule type" value="Genomic_DNA"/>
</dbReference>
<comment type="caution">
    <text evidence="2">The sequence shown here is derived from an EMBL/GenBank/DDBJ whole genome shotgun (WGS) entry which is preliminary data.</text>
</comment>
<feature type="region of interest" description="Disordered" evidence="1">
    <location>
        <begin position="219"/>
        <end position="251"/>
    </location>
</feature>
<evidence type="ECO:0000313" key="2">
    <source>
        <dbReference type="EMBL" id="CAG8621178.1"/>
    </source>
</evidence>
<proteinExistence type="predicted"/>
<keyword evidence="3" id="KW-1185">Reference proteome</keyword>
<reference evidence="2" key="1">
    <citation type="submission" date="2021-06" db="EMBL/GenBank/DDBJ databases">
        <authorList>
            <person name="Kallberg Y."/>
            <person name="Tangrot J."/>
            <person name="Rosling A."/>
        </authorList>
    </citation>
    <scope>NUCLEOTIDE SEQUENCE</scope>
    <source>
        <strain evidence="2">IA702</strain>
    </source>
</reference>
<gene>
    <name evidence="2" type="ORF">POCULU_LOCUS8425</name>
</gene>
<dbReference type="AlphaFoldDB" id="A0A9N9GNA0"/>